<keyword evidence="2" id="KW-0732">Signal</keyword>
<proteinExistence type="predicted"/>
<feature type="signal peptide" evidence="2">
    <location>
        <begin position="1"/>
        <end position="24"/>
    </location>
</feature>
<organism evidence="3 4">
    <name type="scientific">Streptosporangium amethystogenes subsp. fukuiense</name>
    <dbReference type="NCBI Taxonomy" id="698418"/>
    <lineage>
        <taxon>Bacteria</taxon>
        <taxon>Bacillati</taxon>
        <taxon>Actinomycetota</taxon>
        <taxon>Actinomycetes</taxon>
        <taxon>Streptosporangiales</taxon>
        <taxon>Streptosporangiaceae</taxon>
        <taxon>Streptosporangium</taxon>
    </lineage>
</organism>
<evidence type="ECO:0000256" key="2">
    <source>
        <dbReference type="SAM" id="SignalP"/>
    </source>
</evidence>
<dbReference type="RefSeq" id="WP_343962997.1">
    <property type="nucleotide sequence ID" value="NZ_BAAAGK010000013.1"/>
</dbReference>
<feature type="region of interest" description="Disordered" evidence="1">
    <location>
        <begin position="84"/>
        <end position="113"/>
    </location>
</feature>
<protein>
    <submittedName>
        <fullName evidence="3">Uncharacterized protein</fullName>
    </submittedName>
</protein>
<keyword evidence="4" id="KW-1185">Reference proteome</keyword>
<feature type="compositionally biased region" description="Basic and acidic residues" evidence="1">
    <location>
        <begin position="100"/>
        <end position="113"/>
    </location>
</feature>
<evidence type="ECO:0000313" key="3">
    <source>
        <dbReference type="EMBL" id="MFC7606471.1"/>
    </source>
</evidence>
<dbReference type="EMBL" id="JBHTEE010000001">
    <property type="protein sequence ID" value="MFC7606471.1"/>
    <property type="molecule type" value="Genomic_DNA"/>
</dbReference>
<name>A0ABW2TG12_9ACTN</name>
<gene>
    <name evidence="3" type="ORF">ACFQVD_40865</name>
</gene>
<evidence type="ECO:0000313" key="4">
    <source>
        <dbReference type="Proteomes" id="UP001596514"/>
    </source>
</evidence>
<sequence>MLHRLLAVVLVATGLSAGGAIAHAETGPAAAKRCVPGDCFAVTATLDRAPAVGQTATLSVTVTSKEKAANVRVLMDLPENLRWVSPPSGTSRGPATIGRSHLDRASRTGPMRKNEQARYVGTVTATAPGPAAVNVHVTDGRPGPGNEALAYVTVGQEKSFFGMARPATVTLAPPPAETFAAVDTTVDATVDVTKADTCVQGTVAHLTVEGTVQGVPRLRLHVMDRDAEGGDDVLARGETDDQGDYELCFDGDDSDESGGQDVYVTGLSFNDHWSVQDPRNRALYTFQTPVVPDVEQGEREIVDYLPAPGSTDEGTFRIFTAAHAAWKAYTGWIGNPGGCWVAGASPCRSIPIKWAPDFTVPYAVFNNCVSSCSEPDHIIMNATDHLAKMTVAHEIGHFIMDYAYADAYPSAPSCGGLRWMNQVTSEGCAWTEGWATWLAVQAYGETHRRWGPLDASVDLENATWDTPEWGGATGPDIEGRVAGALMDIADGDPRNEIYWDLSSEGPEKVASVVAASRPNTVSEFKNALLAGISTPAGKQEALAAFYQNTIDPEFFEPLLDRVELNRPPVPSGDYSLTTARPTWSVVAALLVESPTRDVHVSLFKDRSHTNGISSKQTGNDKPDFVAVDATSGPKTYFPRVHNASALDSDSYLVEFAESEGSLAPATSTELSMESADIVEIRTADLTTGEPVSFTVTPLDGQDLDIFTMAPSASKWARPRADAKGAFARGPGMAERITITPTVTGSHAVIVIQKSGSGRFTLARS</sequence>
<feature type="chain" id="PRO_5045693317" evidence="2">
    <location>
        <begin position="25"/>
        <end position="764"/>
    </location>
</feature>
<reference evidence="4" key="1">
    <citation type="journal article" date="2019" name="Int. J. Syst. Evol. Microbiol.">
        <title>The Global Catalogue of Microorganisms (GCM) 10K type strain sequencing project: providing services to taxonomists for standard genome sequencing and annotation.</title>
        <authorList>
            <consortium name="The Broad Institute Genomics Platform"/>
            <consortium name="The Broad Institute Genome Sequencing Center for Infectious Disease"/>
            <person name="Wu L."/>
            <person name="Ma J."/>
        </authorList>
    </citation>
    <scope>NUCLEOTIDE SEQUENCE [LARGE SCALE GENOMIC DNA]</scope>
    <source>
        <strain evidence="4">JCM 10083</strain>
    </source>
</reference>
<accession>A0ABW2TG12</accession>
<evidence type="ECO:0000256" key="1">
    <source>
        <dbReference type="SAM" id="MobiDB-lite"/>
    </source>
</evidence>
<dbReference type="Proteomes" id="UP001596514">
    <property type="component" value="Unassembled WGS sequence"/>
</dbReference>
<comment type="caution">
    <text evidence="3">The sequence shown here is derived from an EMBL/GenBank/DDBJ whole genome shotgun (WGS) entry which is preliminary data.</text>
</comment>